<keyword evidence="5" id="KW-1185">Reference proteome</keyword>
<dbReference type="EMBL" id="CAICTM010000338">
    <property type="protein sequence ID" value="CAB9508240.1"/>
    <property type="molecule type" value="Genomic_DNA"/>
</dbReference>
<dbReference type="Pfam" id="PF00240">
    <property type="entry name" value="ubiquitin"/>
    <property type="match status" value="1"/>
</dbReference>
<dbReference type="SUPFAM" id="SSF54236">
    <property type="entry name" value="Ubiquitin-like"/>
    <property type="match status" value="1"/>
</dbReference>
<dbReference type="PANTHER" id="PTHR48104:SF30">
    <property type="entry name" value="METACASPASE-1"/>
    <property type="match status" value="1"/>
</dbReference>
<dbReference type="InterPro" id="IPR050452">
    <property type="entry name" value="Metacaspase"/>
</dbReference>
<feature type="compositionally biased region" description="Acidic residues" evidence="2">
    <location>
        <begin position="305"/>
        <end position="323"/>
    </location>
</feature>
<dbReference type="InterPro" id="IPR029071">
    <property type="entry name" value="Ubiquitin-like_domsf"/>
</dbReference>
<organism evidence="4 5">
    <name type="scientific">Seminavis robusta</name>
    <dbReference type="NCBI Taxonomy" id="568900"/>
    <lineage>
        <taxon>Eukaryota</taxon>
        <taxon>Sar</taxon>
        <taxon>Stramenopiles</taxon>
        <taxon>Ochrophyta</taxon>
        <taxon>Bacillariophyta</taxon>
        <taxon>Bacillariophyceae</taxon>
        <taxon>Bacillariophycidae</taxon>
        <taxon>Naviculales</taxon>
        <taxon>Naviculaceae</taxon>
        <taxon>Seminavis</taxon>
    </lineage>
</organism>
<dbReference type="GO" id="GO:0006508">
    <property type="term" value="P:proteolysis"/>
    <property type="evidence" value="ECO:0007669"/>
    <property type="project" value="InterPro"/>
</dbReference>
<dbReference type="GO" id="GO:0005737">
    <property type="term" value="C:cytoplasm"/>
    <property type="evidence" value="ECO:0007669"/>
    <property type="project" value="TreeGrafter"/>
</dbReference>
<dbReference type="Gene3D" id="3.10.20.90">
    <property type="entry name" value="Phosphatidylinositol 3-kinase Catalytic Subunit, Chain A, domain 1"/>
    <property type="match status" value="1"/>
</dbReference>
<comment type="similarity">
    <text evidence="1">Belongs to the peptidase C14B family.</text>
</comment>
<sequence>MTDQDIEEKAKEVIAADVRLFSGCEDAQTSGDMTDVANFNLPDPAGRAGGACTSGLLQVLYADHKDTSYELSFEDVLLKLRESLDGIGLSQVPQLSTSHNLDMQQPFHIVPEGSTGTRRAVMIGINYKGEGKLSGCCNDVKNMKEYIMDVHGFQEENITLLLDEKPQYTRPTRQNITRALKKMVQVSEPGDVVFIHFSGHGGKVKDFDGDEEDGFDETLIPVDFKRSGHIRDDYLFRNLVCPMKGGVTMTCLFDCCHSGTVLDLPFVFIGDGKQEGMGIQLDFEFGTIEQAAAAEPEEIEEYYTEEEIDSDEDDDEVVNEDDVPSDRPVARVDDETNLTATTQQNTDNPPEPVAEPSGEMQQINVRFRHRSFVINADVHDKFSEIRKSLEETTGVAVDDQRLTYNGLGITFKDEKSLSYYGCAPGGFFTLEEKKQAK</sequence>
<dbReference type="OrthoDB" id="3223806at2759"/>
<evidence type="ECO:0000256" key="2">
    <source>
        <dbReference type="SAM" id="MobiDB-lite"/>
    </source>
</evidence>
<evidence type="ECO:0000313" key="4">
    <source>
        <dbReference type="EMBL" id="CAB9508240.1"/>
    </source>
</evidence>
<evidence type="ECO:0000259" key="3">
    <source>
        <dbReference type="PROSITE" id="PS50053"/>
    </source>
</evidence>
<feature type="region of interest" description="Disordered" evidence="2">
    <location>
        <begin position="305"/>
        <end position="357"/>
    </location>
</feature>
<dbReference type="SUPFAM" id="SSF52129">
    <property type="entry name" value="Caspase-like"/>
    <property type="match status" value="1"/>
</dbReference>
<dbReference type="InterPro" id="IPR000626">
    <property type="entry name" value="Ubiquitin-like_dom"/>
</dbReference>
<name>A0A9N8HDD8_9STRA</name>
<dbReference type="SMART" id="SM00213">
    <property type="entry name" value="UBQ"/>
    <property type="match status" value="1"/>
</dbReference>
<feature type="compositionally biased region" description="Polar residues" evidence="2">
    <location>
        <begin position="337"/>
        <end position="348"/>
    </location>
</feature>
<dbReference type="InterPro" id="IPR029030">
    <property type="entry name" value="Caspase-like_dom_sf"/>
</dbReference>
<evidence type="ECO:0000313" key="5">
    <source>
        <dbReference type="Proteomes" id="UP001153069"/>
    </source>
</evidence>
<dbReference type="Pfam" id="PF00656">
    <property type="entry name" value="Peptidase_C14"/>
    <property type="match status" value="1"/>
</dbReference>
<gene>
    <name evidence="4" type="ORF">SEMRO_339_G121010.1</name>
</gene>
<evidence type="ECO:0000256" key="1">
    <source>
        <dbReference type="ARBA" id="ARBA00009005"/>
    </source>
</evidence>
<dbReference type="AlphaFoldDB" id="A0A9N8HDD8"/>
<dbReference type="GO" id="GO:0004197">
    <property type="term" value="F:cysteine-type endopeptidase activity"/>
    <property type="evidence" value="ECO:0007669"/>
    <property type="project" value="InterPro"/>
</dbReference>
<accession>A0A9N8HDD8</accession>
<dbReference type="PANTHER" id="PTHR48104">
    <property type="entry name" value="METACASPASE-4"/>
    <property type="match status" value="1"/>
</dbReference>
<reference evidence="4" key="1">
    <citation type="submission" date="2020-06" db="EMBL/GenBank/DDBJ databases">
        <authorList>
            <consortium name="Plant Systems Biology data submission"/>
        </authorList>
    </citation>
    <scope>NUCLEOTIDE SEQUENCE</scope>
    <source>
        <strain evidence="4">D6</strain>
    </source>
</reference>
<comment type="caution">
    <text evidence="4">The sequence shown here is derived from an EMBL/GenBank/DDBJ whole genome shotgun (WGS) entry which is preliminary data.</text>
</comment>
<dbReference type="PROSITE" id="PS50053">
    <property type="entry name" value="UBIQUITIN_2"/>
    <property type="match status" value="1"/>
</dbReference>
<feature type="compositionally biased region" description="Basic and acidic residues" evidence="2">
    <location>
        <begin position="324"/>
        <end position="334"/>
    </location>
</feature>
<protein>
    <submittedName>
        <fullName evidence="4">Metacaspase-1</fullName>
    </submittedName>
</protein>
<proteinExistence type="inferred from homology"/>
<dbReference type="InterPro" id="IPR011600">
    <property type="entry name" value="Pept_C14_caspase"/>
</dbReference>
<feature type="domain" description="Ubiquitin-like" evidence="3">
    <location>
        <begin position="361"/>
        <end position="437"/>
    </location>
</feature>
<dbReference type="Gene3D" id="3.40.50.12660">
    <property type="match status" value="2"/>
</dbReference>
<dbReference type="CDD" id="cd17039">
    <property type="entry name" value="Ubl_ubiquitin_like"/>
    <property type="match status" value="1"/>
</dbReference>
<dbReference type="Proteomes" id="UP001153069">
    <property type="component" value="Unassembled WGS sequence"/>
</dbReference>